<dbReference type="GeneID" id="67469921"/>
<evidence type="ECO:0000259" key="4">
    <source>
        <dbReference type="Pfam" id="PF08280"/>
    </source>
</evidence>
<gene>
    <name evidence="5" type="ORF">CAB88_30875</name>
</gene>
<evidence type="ECO:0000313" key="5">
    <source>
        <dbReference type="EMBL" id="ARP61412.1"/>
    </source>
</evidence>
<dbReference type="InterPro" id="IPR036388">
    <property type="entry name" value="WH-like_DNA-bd_sf"/>
</dbReference>
<proteinExistence type="predicted"/>
<evidence type="ECO:0000313" key="6">
    <source>
        <dbReference type="Proteomes" id="UP000194143"/>
    </source>
</evidence>
<dbReference type="RefSeq" id="WP_000357138.1">
    <property type="nucleotide sequence ID" value="NZ_CP021062.1"/>
</dbReference>
<name>A0A1W6WXV9_BACTU</name>
<dbReference type="PANTHER" id="PTHR30185">
    <property type="entry name" value="CRYPTIC BETA-GLUCOSIDE BGL OPERON ANTITERMINATOR"/>
    <property type="match status" value="1"/>
</dbReference>
<dbReference type="PANTHER" id="PTHR30185:SF18">
    <property type="entry name" value="TRANSCRIPTIONAL REGULATOR MTLR"/>
    <property type="match status" value="1"/>
</dbReference>
<keyword evidence="5" id="KW-0614">Plasmid</keyword>
<keyword evidence="1" id="KW-0805">Transcription regulation</keyword>
<keyword evidence="2" id="KW-0804">Transcription</keyword>
<geneLocation type="plasmid" evidence="5 6">
    <name>poh1</name>
</geneLocation>
<dbReference type="AlphaFoldDB" id="A0A1W6WXV9"/>
<organism evidence="5 6">
    <name type="scientific">Bacillus thuringiensis</name>
    <dbReference type="NCBI Taxonomy" id="1428"/>
    <lineage>
        <taxon>Bacteria</taxon>
        <taxon>Bacillati</taxon>
        <taxon>Bacillota</taxon>
        <taxon>Bacilli</taxon>
        <taxon>Bacillales</taxon>
        <taxon>Bacillaceae</taxon>
        <taxon>Bacillus</taxon>
        <taxon>Bacillus cereus group</taxon>
    </lineage>
</organism>
<dbReference type="Pfam" id="PF08280">
    <property type="entry name" value="HTH_Mga"/>
    <property type="match status" value="1"/>
</dbReference>
<dbReference type="SMR" id="A0A1W6WXV9"/>
<reference evidence="5 6" key="1">
    <citation type="submission" date="2017-04" db="EMBL/GenBank/DDBJ databases">
        <title>Complete Genome Sequence of Bacillus thuringiensis type Strain ATCC 10792.</title>
        <authorList>
            <person name="Oh D.-H."/>
            <person name="Park B.-J."/>
            <person name="Shuai W."/>
            <person name="Chelliah R."/>
        </authorList>
    </citation>
    <scope>NUCLEOTIDE SEQUENCE [LARGE SCALE GENOMIC DNA]</scope>
    <source>
        <strain evidence="5 6">ATCC 10792</strain>
        <plasmid evidence="5 6">poh1</plasmid>
    </source>
</reference>
<accession>A0A1W6WXV9</accession>
<dbReference type="Gene3D" id="1.10.10.10">
    <property type="entry name" value="Winged helix-like DNA-binding domain superfamily/Winged helix DNA-binding domain"/>
    <property type="match status" value="1"/>
</dbReference>
<dbReference type="InterPro" id="IPR013199">
    <property type="entry name" value="HTH_Mga_DNA-bd_dom"/>
</dbReference>
<evidence type="ECO:0008006" key="7">
    <source>
        <dbReference type="Google" id="ProtNLM"/>
    </source>
</evidence>
<evidence type="ECO:0000259" key="3">
    <source>
        <dbReference type="Pfam" id="PF05043"/>
    </source>
</evidence>
<keyword evidence="6" id="KW-1185">Reference proteome</keyword>
<evidence type="ECO:0000256" key="1">
    <source>
        <dbReference type="ARBA" id="ARBA00023015"/>
    </source>
</evidence>
<sequence>MDKFITHLIQDKSTIRKLHILQALIDGNEIMSSKILSQNLQCTSRTIINDISQLKITLPENWELISIQSKGYLLQRELSDDFSKIVAPYLLNSELYKIIVEIFNHKYYSLEKWSQLLYVDKLTLKKFLKGFQEILNQFGLGFNFRPLQLVGPELKIRHFYIMFFYNMQKYKKIFTLNPDLLQKIEYITRIYDVEIDYNLLTIIINVSINRIINKNVIPENLNFKHTFSTYKIKCIESIISELKCYFDINLSENEVILFKNTFFLISEGNIEEKINITKYYNKTQRKIYEKILALFNIISDEINMSFKIKESLKYEIYFRLYLIYTCKENNFSIGDFWSEFDTVHQEFLEGYNIMYPLISSWDKQSNENRLTDDEIYYLIYNILFILHSNYTKNCLLLLSGPASLKNFIYYKLNSELGDTLNLQLQPNYNYEYDFIITNYQIANVQIPIIQISSKTIQKDLNYIKKIISPYNKK</sequence>
<dbReference type="Gene3D" id="3.40.50.2300">
    <property type="match status" value="1"/>
</dbReference>
<dbReference type="Pfam" id="PF05043">
    <property type="entry name" value="Mga"/>
    <property type="match status" value="1"/>
</dbReference>
<evidence type="ECO:0000256" key="2">
    <source>
        <dbReference type="ARBA" id="ARBA00023163"/>
    </source>
</evidence>
<dbReference type="Proteomes" id="UP000194143">
    <property type="component" value="Plasmid poh1"/>
</dbReference>
<protein>
    <recommendedName>
        <fullName evidence="7">HTH domain-containing protein</fullName>
    </recommendedName>
</protein>
<dbReference type="EMBL" id="CP021062">
    <property type="protein sequence ID" value="ARP61412.1"/>
    <property type="molecule type" value="Genomic_DNA"/>
</dbReference>
<dbReference type="InterPro" id="IPR007737">
    <property type="entry name" value="Mga_HTH"/>
</dbReference>
<dbReference type="InterPro" id="IPR050661">
    <property type="entry name" value="BglG_antiterminators"/>
</dbReference>
<feature type="domain" description="Mga helix-turn-helix" evidence="3">
    <location>
        <begin position="82"/>
        <end position="164"/>
    </location>
</feature>
<feature type="domain" description="M protein trans-acting positive regulator (MGA) HTH" evidence="4">
    <location>
        <begin position="13"/>
        <end position="68"/>
    </location>
</feature>